<dbReference type="EMBL" id="JBBXMP010000011">
    <property type="protein sequence ID" value="KAL0069541.1"/>
    <property type="molecule type" value="Genomic_DNA"/>
</dbReference>
<name>A0ABR3A886_9AGAR</name>
<sequence length="162" mass="18259">MSIFLMFLSAYCDPSLISNQTNSVSKTARLCSPDTNEQSGQYYLKKAVSLESRVQAILGGSRAEYCNGLYLEYLKDQEDGTEGDVLLSQHDRFQGISRKFHVYMSGVLNTVGAGDMYNRIHEMEVEVSLTAAAIGDMFCQAALGLDSFREHFNRKLFRFQRP</sequence>
<keyword evidence="2" id="KW-1185">Reference proteome</keyword>
<evidence type="ECO:0000313" key="1">
    <source>
        <dbReference type="EMBL" id="KAL0069541.1"/>
    </source>
</evidence>
<proteinExistence type="predicted"/>
<accession>A0ABR3A886</accession>
<comment type="caution">
    <text evidence="1">The sequence shown here is derived from an EMBL/GenBank/DDBJ whole genome shotgun (WGS) entry which is preliminary data.</text>
</comment>
<gene>
    <name evidence="1" type="ORF">AAF712_003199</name>
</gene>
<evidence type="ECO:0000313" key="2">
    <source>
        <dbReference type="Proteomes" id="UP001437256"/>
    </source>
</evidence>
<organism evidence="1 2">
    <name type="scientific">Marasmius tenuissimus</name>
    <dbReference type="NCBI Taxonomy" id="585030"/>
    <lineage>
        <taxon>Eukaryota</taxon>
        <taxon>Fungi</taxon>
        <taxon>Dikarya</taxon>
        <taxon>Basidiomycota</taxon>
        <taxon>Agaricomycotina</taxon>
        <taxon>Agaricomycetes</taxon>
        <taxon>Agaricomycetidae</taxon>
        <taxon>Agaricales</taxon>
        <taxon>Marasmiineae</taxon>
        <taxon>Marasmiaceae</taxon>
        <taxon>Marasmius</taxon>
    </lineage>
</organism>
<reference evidence="1 2" key="1">
    <citation type="submission" date="2024-05" db="EMBL/GenBank/DDBJ databases">
        <title>A draft genome resource for the thread blight pathogen Marasmius tenuissimus strain MS-2.</title>
        <authorList>
            <person name="Yulfo-Soto G.E."/>
            <person name="Baruah I.K."/>
            <person name="Amoako-Attah I."/>
            <person name="Bukari Y."/>
            <person name="Meinhardt L.W."/>
            <person name="Bailey B.A."/>
            <person name="Cohen S.P."/>
        </authorList>
    </citation>
    <scope>NUCLEOTIDE SEQUENCE [LARGE SCALE GENOMIC DNA]</scope>
    <source>
        <strain evidence="1 2">MS-2</strain>
    </source>
</reference>
<dbReference type="Proteomes" id="UP001437256">
    <property type="component" value="Unassembled WGS sequence"/>
</dbReference>
<protein>
    <submittedName>
        <fullName evidence="1">Uncharacterized protein</fullName>
    </submittedName>
</protein>